<dbReference type="PANTHER" id="PTHR46383:SF2">
    <property type="entry name" value="AMINOTRANSFERASE"/>
    <property type="match status" value="1"/>
</dbReference>
<keyword evidence="5" id="KW-0663">Pyridoxal phosphate</keyword>
<dbReference type="EMBL" id="VSSB01000002">
    <property type="protein sequence ID" value="TYL50737.1"/>
    <property type="molecule type" value="Genomic_DNA"/>
</dbReference>
<evidence type="ECO:0000313" key="7">
    <source>
        <dbReference type="EMBL" id="TYL50737.1"/>
    </source>
</evidence>
<dbReference type="InterPro" id="IPR015422">
    <property type="entry name" value="PyrdxlP-dep_Trfase_small"/>
</dbReference>
<dbReference type="InterPro" id="IPR015421">
    <property type="entry name" value="PyrdxlP-dep_Trfase_major"/>
</dbReference>
<dbReference type="Pfam" id="PF00155">
    <property type="entry name" value="Aminotran_1_2"/>
    <property type="match status" value="1"/>
</dbReference>
<protein>
    <submittedName>
        <fullName evidence="7">Pyridoxal phosphate-dependent aminotransferase</fullName>
    </submittedName>
</protein>
<dbReference type="Proteomes" id="UP000325243">
    <property type="component" value="Unassembled WGS sequence"/>
</dbReference>
<proteinExistence type="inferred from homology"/>
<organism evidence="7 8">
    <name type="scientific">Agromyces mariniharenae</name>
    <dbReference type="NCBI Taxonomy" id="2604423"/>
    <lineage>
        <taxon>Bacteria</taxon>
        <taxon>Bacillati</taxon>
        <taxon>Actinomycetota</taxon>
        <taxon>Actinomycetes</taxon>
        <taxon>Micrococcales</taxon>
        <taxon>Microbacteriaceae</taxon>
        <taxon>Agromyces</taxon>
    </lineage>
</organism>
<accession>A0A5S4UUY3</accession>
<feature type="domain" description="Aminotransferase class I/classII large" evidence="6">
    <location>
        <begin position="53"/>
        <end position="378"/>
    </location>
</feature>
<dbReference type="InterPro" id="IPR050596">
    <property type="entry name" value="AspAT/PAT-like"/>
</dbReference>
<keyword evidence="8" id="KW-1185">Reference proteome</keyword>
<evidence type="ECO:0000256" key="2">
    <source>
        <dbReference type="ARBA" id="ARBA00007441"/>
    </source>
</evidence>
<dbReference type="AlphaFoldDB" id="A0A5S4UUY3"/>
<dbReference type="GO" id="GO:0030170">
    <property type="term" value="F:pyridoxal phosphate binding"/>
    <property type="evidence" value="ECO:0007669"/>
    <property type="project" value="InterPro"/>
</dbReference>
<evidence type="ECO:0000256" key="3">
    <source>
        <dbReference type="ARBA" id="ARBA00022576"/>
    </source>
</evidence>
<evidence type="ECO:0000313" key="8">
    <source>
        <dbReference type="Proteomes" id="UP000325243"/>
    </source>
</evidence>
<evidence type="ECO:0000256" key="1">
    <source>
        <dbReference type="ARBA" id="ARBA00001933"/>
    </source>
</evidence>
<dbReference type="InterPro" id="IPR015424">
    <property type="entry name" value="PyrdxlP-dep_Trfase"/>
</dbReference>
<gene>
    <name evidence="7" type="ORF">FYC51_16385</name>
</gene>
<comment type="caution">
    <text evidence="7">The sequence shown here is derived from an EMBL/GenBank/DDBJ whole genome shotgun (WGS) entry which is preliminary data.</text>
</comment>
<keyword evidence="4 7" id="KW-0808">Transferase</keyword>
<dbReference type="PANTHER" id="PTHR46383">
    <property type="entry name" value="ASPARTATE AMINOTRANSFERASE"/>
    <property type="match status" value="1"/>
</dbReference>
<reference evidence="7 8" key="1">
    <citation type="submission" date="2019-08" db="EMBL/GenBank/DDBJ databases">
        <authorList>
            <person name="Hu J."/>
        </authorList>
    </citation>
    <scope>NUCLEOTIDE SEQUENCE [LARGE SCALE GENOMIC DNA]</scope>
    <source>
        <strain evidence="7 8">NEAU-184</strain>
    </source>
</reference>
<comment type="cofactor">
    <cofactor evidence="1">
        <name>pyridoxal 5'-phosphate</name>
        <dbReference type="ChEBI" id="CHEBI:597326"/>
    </cofactor>
</comment>
<dbReference type="CDD" id="cd00609">
    <property type="entry name" value="AAT_like"/>
    <property type="match status" value="1"/>
</dbReference>
<keyword evidence="3 7" id="KW-0032">Aminotransferase</keyword>
<dbReference type="GO" id="GO:0006520">
    <property type="term" value="P:amino acid metabolic process"/>
    <property type="evidence" value="ECO:0007669"/>
    <property type="project" value="InterPro"/>
</dbReference>
<sequence>MRPTAPRPGGSRPEAVMRTRPARLANVAGFNIDVVADAAGNDPDVLRLENLDTDLAPPAEAIEATRAAVGELSANSYLPFIGRLDLREAVAARVRGRSGVAFDPEREVVITPSDGDAVLDALLALVDQGDEVILTDPCYAGLVNRVRLVGAVPRLVPLRSDGRAWRLDLEVLAEAVTNRTRAILLLNPSFPTGCVLTDEEWTEVARLCVERDLWLLYWGLMEGIVFDGAPVRHPLQLAGMRDRTVTIGTVSCEQRMIGWRIGWMVASELVMRDLAVVHIYNGIVAGGIGQAGALAALSAPDDGLAACVAAWQERRDVVGAELRGFPMTPAAGGWSQLLDARELGVDAEDLSRALLAHKVAATPMTGWGGRIADRHVRLVFSREPADRLRLLGERMLGALDDLGVPSSWRRG</sequence>
<dbReference type="GO" id="GO:0008483">
    <property type="term" value="F:transaminase activity"/>
    <property type="evidence" value="ECO:0007669"/>
    <property type="project" value="UniProtKB-KW"/>
</dbReference>
<dbReference type="Gene3D" id="3.90.1150.10">
    <property type="entry name" value="Aspartate Aminotransferase, domain 1"/>
    <property type="match status" value="1"/>
</dbReference>
<comment type="similarity">
    <text evidence="2">Belongs to the class-I pyridoxal-phosphate-dependent aminotransferase family.</text>
</comment>
<evidence type="ECO:0000256" key="4">
    <source>
        <dbReference type="ARBA" id="ARBA00022679"/>
    </source>
</evidence>
<dbReference type="Gene3D" id="3.40.640.10">
    <property type="entry name" value="Type I PLP-dependent aspartate aminotransferase-like (Major domain)"/>
    <property type="match status" value="1"/>
</dbReference>
<dbReference type="SUPFAM" id="SSF53383">
    <property type="entry name" value="PLP-dependent transferases"/>
    <property type="match status" value="1"/>
</dbReference>
<evidence type="ECO:0000259" key="6">
    <source>
        <dbReference type="Pfam" id="PF00155"/>
    </source>
</evidence>
<name>A0A5S4UUY3_9MICO</name>
<dbReference type="InterPro" id="IPR004839">
    <property type="entry name" value="Aminotransferase_I/II_large"/>
</dbReference>
<evidence type="ECO:0000256" key="5">
    <source>
        <dbReference type="ARBA" id="ARBA00022898"/>
    </source>
</evidence>